<proteinExistence type="predicted"/>
<organism evidence="3 4">
    <name type="scientific">Chimaeribacter arupi</name>
    <dbReference type="NCBI Taxonomy" id="2060066"/>
    <lineage>
        <taxon>Bacteria</taxon>
        <taxon>Pseudomonadati</taxon>
        <taxon>Pseudomonadota</taxon>
        <taxon>Gammaproteobacteria</taxon>
        <taxon>Enterobacterales</taxon>
        <taxon>Yersiniaceae</taxon>
        <taxon>Chimaeribacter</taxon>
    </lineage>
</organism>
<feature type="region of interest" description="Disordered" evidence="1">
    <location>
        <begin position="59"/>
        <end position="112"/>
    </location>
</feature>
<dbReference type="Proteomes" id="UP000234626">
    <property type="component" value="Unassembled WGS sequence"/>
</dbReference>
<feature type="compositionally biased region" description="Basic and acidic residues" evidence="1">
    <location>
        <begin position="75"/>
        <end position="99"/>
    </location>
</feature>
<dbReference type="EMBL" id="PJZK01000013">
    <property type="protein sequence ID" value="PLR48056.1"/>
    <property type="molecule type" value="Genomic_DNA"/>
</dbReference>
<accession>A0A2N5ELI4</accession>
<feature type="chain" id="PRO_5014950418" description="DUF4124 domain-containing protein" evidence="2">
    <location>
        <begin position="23"/>
        <end position="112"/>
    </location>
</feature>
<feature type="signal peptide" evidence="2">
    <location>
        <begin position="1"/>
        <end position="22"/>
    </location>
</feature>
<protein>
    <recommendedName>
        <fullName evidence="5">DUF4124 domain-containing protein</fullName>
    </recommendedName>
</protein>
<dbReference type="AlphaFoldDB" id="A0A2N5ELI4"/>
<reference evidence="3 4" key="1">
    <citation type="submission" date="2017-12" db="EMBL/GenBank/DDBJ databases">
        <title>Characterization of six clinical isolates of Enterochimera gen. nov., a novel genus of the Yersiniaciae family and the three species Enterochimera arupensis sp. nov., Enterochimera coloradensis sp. nov, and Enterochimera californica sp. nov.</title>
        <authorList>
            <person name="Rossi A."/>
            <person name="Fisher M."/>
        </authorList>
    </citation>
    <scope>NUCLEOTIDE SEQUENCE [LARGE SCALE GENOMIC DNA]</scope>
    <source>
        <strain evidence="3 4">2016Iso1</strain>
    </source>
</reference>
<keyword evidence="2" id="KW-0732">Signal</keyword>
<evidence type="ECO:0008006" key="5">
    <source>
        <dbReference type="Google" id="ProtNLM"/>
    </source>
</evidence>
<evidence type="ECO:0000256" key="1">
    <source>
        <dbReference type="SAM" id="MobiDB-lite"/>
    </source>
</evidence>
<dbReference type="RefSeq" id="WP_101835249.1">
    <property type="nucleotide sequence ID" value="NZ_CP119395.1"/>
</dbReference>
<name>A0A2N5ELI4_9GAMM</name>
<evidence type="ECO:0000256" key="2">
    <source>
        <dbReference type="SAM" id="SignalP"/>
    </source>
</evidence>
<comment type="caution">
    <text evidence="3">The sequence shown here is derived from an EMBL/GenBank/DDBJ whole genome shotgun (WGS) entry which is preliminary data.</text>
</comment>
<sequence>MKKSLIGMVLGIAALSSTGALAKAVEWGEGKTPQGPIYEVFLGDDGRLYKGYRNSDREISETGEKVYTSSSTEKLSQERNERRAAEEQKKMVSDMESEMRSLQAEITRPQQR</sequence>
<keyword evidence="4" id="KW-1185">Reference proteome</keyword>
<evidence type="ECO:0000313" key="3">
    <source>
        <dbReference type="EMBL" id="PLR48056.1"/>
    </source>
</evidence>
<evidence type="ECO:0000313" key="4">
    <source>
        <dbReference type="Proteomes" id="UP000234626"/>
    </source>
</evidence>
<gene>
    <name evidence="3" type="ORF">CYR34_13580</name>
</gene>